<proteinExistence type="inferred from homology"/>
<keyword evidence="18 21" id="KW-0472">Membrane</keyword>
<evidence type="ECO:0000256" key="6">
    <source>
        <dbReference type="ARBA" id="ARBA00022475"/>
    </source>
</evidence>
<evidence type="ECO:0000256" key="10">
    <source>
        <dbReference type="ARBA" id="ARBA00022692"/>
    </source>
</evidence>
<dbReference type="EMBL" id="JBHSEL010000116">
    <property type="protein sequence ID" value="MFC4625895.1"/>
    <property type="molecule type" value="Genomic_DNA"/>
</dbReference>
<evidence type="ECO:0000256" key="1">
    <source>
        <dbReference type="ARBA" id="ARBA00001946"/>
    </source>
</evidence>
<comment type="cofactor">
    <cofactor evidence="1">
        <name>Mg(2+)</name>
        <dbReference type="ChEBI" id="CHEBI:18420"/>
    </cofactor>
</comment>
<evidence type="ECO:0000256" key="12">
    <source>
        <dbReference type="ARBA" id="ARBA00022741"/>
    </source>
</evidence>
<evidence type="ECO:0000256" key="2">
    <source>
        <dbReference type="ARBA" id="ARBA00004429"/>
    </source>
</evidence>
<evidence type="ECO:0000256" key="11">
    <source>
        <dbReference type="ARBA" id="ARBA00022723"/>
    </source>
</evidence>
<keyword evidence="13 21" id="KW-0418">Kinase</keyword>
<sequence length="120" mass="13471">MQRIYKAFFNSLNALFHLSRHEKAFQQELLLLAAGILLSFIVAQDILSQAILIGSIILILFAEIINTAIEKACDAITVEFNANIKLAKDCGSLAVLMSCLIALAVWIYYFHLYFFPQTIS</sequence>
<dbReference type="RefSeq" id="WP_374833682.1">
    <property type="nucleotide sequence ID" value="NZ_JBHEEZ010000029.1"/>
</dbReference>
<evidence type="ECO:0000313" key="23">
    <source>
        <dbReference type="Proteomes" id="UP001596042"/>
    </source>
</evidence>
<evidence type="ECO:0000256" key="14">
    <source>
        <dbReference type="ARBA" id="ARBA00022840"/>
    </source>
</evidence>
<feature type="transmembrane region" description="Helical" evidence="21">
    <location>
        <begin position="90"/>
        <end position="110"/>
    </location>
</feature>
<evidence type="ECO:0000256" key="5">
    <source>
        <dbReference type="ARBA" id="ARBA00017575"/>
    </source>
</evidence>
<evidence type="ECO:0000256" key="21">
    <source>
        <dbReference type="RuleBase" id="RU363065"/>
    </source>
</evidence>
<dbReference type="Pfam" id="PF01219">
    <property type="entry name" value="DAGK_prokar"/>
    <property type="match status" value="1"/>
</dbReference>
<comment type="subcellular location">
    <subcellularLocation>
        <location evidence="2 21">Cell inner membrane</location>
        <topology evidence="2 21">Multi-pass membrane protein</topology>
    </subcellularLocation>
</comment>
<organism evidence="22 23">
    <name type="scientific">Daeguia caeni</name>
    <dbReference type="NCBI Taxonomy" id="439612"/>
    <lineage>
        <taxon>Bacteria</taxon>
        <taxon>Pseudomonadati</taxon>
        <taxon>Pseudomonadota</taxon>
        <taxon>Alphaproteobacteria</taxon>
        <taxon>Hyphomicrobiales</taxon>
        <taxon>Brucellaceae</taxon>
        <taxon>Daeguia</taxon>
    </lineage>
</organism>
<keyword evidence="20 21" id="KW-1208">Phospholipid metabolism</keyword>
<keyword evidence="10 21" id="KW-0812">Transmembrane</keyword>
<dbReference type="InterPro" id="IPR000829">
    <property type="entry name" value="DAGK"/>
</dbReference>
<evidence type="ECO:0000256" key="8">
    <source>
        <dbReference type="ARBA" id="ARBA00022519"/>
    </source>
</evidence>
<keyword evidence="11" id="KW-0479">Metal-binding</keyword>
<dbReference type="EC" id="2.7.1.107" evidence="4 21"/>
<keyword evidence="12 21" id="KW-0547">Nucleotide-binding</keyword>
<keyword evidence="16 21" id="KW-1133">Transmembrane helix</keyword>
<evidence type="ECO:0000256" key="19">
    <source>
        <dbReference type="ARBA" id="ARBA00023209"/>
    </source>
</evidence>
<keyword evidence="19" id="KW-0594">Phospholipid biosynthesis</keyword>
<dbReference type="CDD" id="cd14264">
    <property type="entry name" value="DAGK_IM"/>
    <property type="match status" value="1"/>
</dbReference>
<evidence type="ECO:0000313" key="22">
    <source>
        <dbReference type="EMBL" id="MFC4625895.1"/>
    </source>
</evidence>
<reference evidence="23" key="1">
    <citation type="journal article" date="2019" name="Int. J. Syst. Evol. Microbiol.">
        <title>The Global Catalogue of Microorganisms (GCM) 10K type strain sequencing project: providing services to taxonomists for standard genome sequencing and annotation.</title>
        <authorList>
            <consortium name="The Broad Institute Genomics Platform"/>
            <consortium name="The Broad Institute Genome Sequencing Center for Infectious Disease"/>
            <person name="Wu L."/>
            <person name="Ma J."/>
        </authorList>
    </citation>
    <scope>NUCLEOTIDE SEQUENCE [LARGE SCALE GENOMIC DNA]</scope>
    <source>
        <strain evidence="23">CGMCC 1.15731</strain>
    </source>
</reference>
<evidence type="ECO:0000256" key="15">
    <source>
        <dbReference type="ARBA" id="ARBA00022842"/>
    </source>
</evidence>
<evidence type="ECO:0000256" key="16">
    <source>
        <dbReference type="ARBA" id="ARBA00022989"/>
    </source>
</evidence>
<evidence type="ECO:0000256" key="17">
    <source>
        <dbReference type="ARBA" id="ARBA00023098"/>
    </source>
</evidence>
<feature type="transmembrane region" description="Helical" evidence="21">
    <location>
        <begin position="50"/>
        <end position="69"/>
    </location>
</feature>
<keyword evidence="23" id="KW-1185">Reference proteome</keyword>
<evidence type="ECO:0000256" key="4">
    <source>
        <dbReference type="ARBA" id="ARBA00012133"/>
    </source>
</evidence>
<dbReference type="Gene3D" id="1.10.287.3610">
    <property type="match status" value="1"/>
</dbReference>
<comment type="caution">
    <text evidence="22">The sequence shown here is derived from an EMBL/GenBank/DDBJ whole genome shotgun (WGS) entry which is preliminary data.</text>
</comment>
<keyword evidence="17 21" id="KW-0443">Lipid metabolism</keyword>
<evidence type="ECO:0000256" key="7">
    <source>
        <dbReference type="ARBA" id="ARBA00022516"/>
    </source>
</evidence>
<dbReference type="PANTHER" id="PTHR34299:SF1">
    <property type="entry name" value="DIACYLGLYCEROL KINASE"/>
    <property type="match status" value="1"/>
</dbReference>
<gene>
    <name evidence="22" type="ORF">ACFO1V_11855</name>
</gene>
<comment type="function">
    <text evidence="21">Catalyzes the ATP-dependent phosphorylation of sn-l,2-diacylglycerol (DAG) to phosphatidic acid. Involved in the recycling of diacylglycerol produced as a by-product during membrane-derived oligosaccharide (MDO) biosynthesis.</text>
</comment>
<feature type="transmembrane region" description="Helical" evidence="21">
    <location>
        <begin position="29"/>
        <end position="44"/>
    </location>
</feature>
<keyword evidence="6" id="KW-1003">Cell membrane</keyword>
<accession>A0ABV9HAB5</accession>
<dbReference type="Proteomes" id="UP001596042">
    <property type="component" value="Unassembled WGS sequence"/>
</dbReference>
<dbReference type="GO" id="GO:0004143">
    <property type="term" value="F:ATP-dependent diacylglycerol kinase activity"/>
    <property type="evidence" value="ECO:0007669"/>
    <property type="project" value="UniProtKB-EC"/>
</dbReference>
<evidence type="ECO:0000256" key="18">
    <source>
        <dbReference type="ARBA" id="ARBA00023136"/>
    </source>
</evidence>
<evidence type="ECO:0000256" key="9">
    <source>
        <dbReference type="ARBA" id="ARBA00022679"/>
    </source>
</evidence>
<evidence type="ECO:0000256" key="20">
    <source>
        <dbReference type="ARBA" id="ARBA00023264"/>
    </source>
</evidence>
<dbReference type="PANTHER" id="PTHR34299">
    <property type="entry name" value="DIACYLGLYCEROL KINASE"/>
    <property type="match status" value="1"/>
</dbReference>
<keyword evidence="8 21" id="KW-0997">Cell inner membrane</keyword>
<protein>
    <recommendedName>
        <fullName evidence="5 21">Diacylglycerol kinase</fullName>
        <ecNumber evidence="4 21">2.7.1.107</ecNumber>
    </recommendedName>
</protein>
<evidence type="ECO:0000256" key="13">
    <source>
        <dbReference type="ARBA" id="ARBA00022777"/>
    </source>
</evidence>
<evidence type="ECO:0000256" key="3">
    <source>
        <dbReference type="ARBA" id="ARBA00005967"/>
    </source>
</evidence>
<keyword evidence="15" id="KW-0460">Magnesium</keyword>
<keyword evidence="7" id="KW-0444">Lipid biosynthesis</keyword>
<keyword evidence="14 21" id="KW-0067">ATP-binding</keyword>
<comment type="catalytic activity">
    <reaction evidence="21">
        <text>a 1,2-diacyl-sn-glycerol + ATP = a 1,2-diacyl-sn-glycero-3-phosphate + ADP + H(+)</text>
        <dbReference type="Rhea" id="RHEA:10272"/>
        <dbReference type="ChEBI" id="CHEBI:15378"/>
        <dbReference type="ChEBI" id="CHEBI:17815"/>
        <dbReference type="ChEBI" id="CHEBI:30616"/>
        <dbReference type="ChEBI" id="CHEBI:58608"/>
        <dbReference type="ChEBI" id="CHEBI:456216"/>
        <dbReference type="EC" id="2.7.1.107"/>
    </reaction>
</comment>
<dbReference type="InterPro" id="IPR036945">
    <property type="entry name" value="DAGK_sf"/>
</dbReference>
<keyword evidence="9 21" id="KW-0808">Transferase</keyword>
<comment type="similarity">
    <text evidence="3 21">Belongs to the bacterial diacylglycerol kinase family.</text>
</comment>
<dbReference type="InterPro" id="IPR033718">
    <property type="entry name" value="DAGK_prok"/>
</dbReference>
<name>A0ABV9HAB5_9HYPH</name>